<keyword evidence="2" id="KW-0456">Lyase</keyword>
<dbReference type="Gene3D" id="3.10.180.10">
    <property type="entry name" value="2,3-Dihydroxybiphenyl 1,2-Dioxygenase, domain 1"/>
    <property type="match status" value="1"/>
</dbReference>
<dbReference type="EMBL" id="JACHHE010000004">
    <property type="protein sequence ID" value="MBB5180175.1"/>
    <property type="molecule type" value="Genomic_DNA"/>
</dbReference>
<dbReference type="InterPro" id="IPR029068">
    <property type="entry name" value="Glyas_Bleomycin-R_OHBP_Dase"/>
</dbReference>
<keyword evidence="3" id="KW-1185">Reference proteome</keyword>
<keyword evidence="2" id="KW-0560">Oxidoreductase</keyword>
<accession>A0A7W8FU38</accession>
<dbReference type="PROSITE" id="PS51819">
    <property type="entry name" value="VOC"/>
    <property type="match status" value="1"/>
</dbReference>
<dbReference type="PANTHER" id="PTHR21366">
    <property type="entry name" value="GLYOXALASE FAMILY PROTEIN"/>
    <property type="match status" value="1"/>
</dbReference>
<dbReference type="InterPro" id="IPR004360">
    <property type="entry name" value="Glyas_Fos-R_dOase_dom"/>
</dbReference>
<dbReference type="AlphaFoldDB" id="A0A7W8FU38"/>
<name>A0A7W8FU38_9BACL</name>
<dbReference type="InterPro" id="IPR037523">
    <property type="entry name" value="VOC_core"/>
</dbReference>
<sequence>MSSEITHVGLAVPNLDQAMQWYCSVLGFYILSGPTEFDAAEAEVENITQNLQGPEIKKMRNVHLMSMGGVGIELFEFREADLDEGPPTAHRGFFHICLIVENVVEAIERIVQHGGKQRSQIHQMNKDKNHYLVYTEDLFGNILELSSRSTSEMYSNR</sequence>
<gene>
    <name evidence="2" type="ORF">HNQ44_001603</name>
</gene>
<comment type="caution">
    <text evidence="2">The sequence shown here is derived from an EMBL/GenBank/DDBJ whole genome shotgun (WGS) entry which is preliminary data.</text>
</comment>
<dbReference type="InterPro" id="IPR050383">
    <property type="entry name" value="GlyoxalaseI/FosfomycinResist"/>
</dbReference>
<dbReference type="RefSeq" id="WP_135503875.1">
    <property type="nucleotide sequence ID" value="NZ_JACHHE010000004.1"/>
</dbReference>
<reference evidence="2 3" key="1">
    <citation type="submission" date="2020-08" db="EMBL/GenBank/DDBJ databases">
        <title>Genomic Encyclopedia of Type Strains, Phase IV (KMG-IV): sequencing the most valuable type-strain genomes for metagenomic binning, comparative biology and taxonomic classification.</title>
        <authorList>
            <person name="Goeker M."/>
        </authorList>
    </citation>
    <scope>NUCLEOTIDE SEQUENCE [LARGE SCALE GENOMIC DNA]</scope>
    <source>
        <strain evidence="2 3">DSM 15895</strain>
    </source>
</reference>
<dbReference type="OrthoDB" id="2613830at2"/>
<dbReference type="SUPFAM" id="SSF54593">
    <property type="entry name" value="Glyoxalase/Bleomycin resistance protein/Dihydroxybiphenyl dioxygenase"/>
    <property type="match status" value="1"/>
</dbReference>
<evidence type="ECO:0000313" key="2">
    <source>
        <dbReference type="EMBL" id="MBB5180175.1"/>
    </source>
</evidence>
<dbReference type="GO" id="GO:0051213">
    <property type="term" value="F:dioxygenase activity"/>
    <property type="evidence" value="ECO:0007669"/>
    <property type="project" value="UniProtKB-KW"/>
</dbReference>
<dbReference type="Proteomes" id="UP000525923">
    <property type="component" value="Unassembled WGS sequence"/>
</dbReference>
<evidence type="ECO:0000259" key="1">
    <source>
        <dbReference type="PROSITE" id="PS51819"/>
    </source>
</evidence>
<keyword evidence="2" id="KW-0223">Dioxygenase</keyword>
<evidence type="ECO:0000313" key="3">
    <source>
        <dbReference type="Proteomes" id="UP000525923"/>
    </source>
</evidence>
<dbReference type="GO" id="GO:0016829">
    <property type="term" value="F:lyase activity"/>
    <property type="evidence" value="ECO:0007669"/>
    <property type="project" value="UniProtKB-KW"/>
</dbReference>
<dbReference type="Pfam" id="PF00903">
    <property type="entry name" value="Glyoxalase"/>
    <property type="match status" value="1"/>
</dbReference>
<feature type="domain" description="VOC" evidence="1">
    <location>
        <begin position="4"/>
        <end position="148"/>
    </location>
</feature>
<organism evidence="2 3">
    <name type="scientific">Planococcus koreensis</name>
    <dbReference type="NCBI Taxonomy" id="112331"/>
    <lineage>
        <taxon>Bacteria</taxon>
        <taxon>Bacillati</taxon>
        <taxon>Bacillota</taxon>
        <taxon>Bacilli</taxon>
        <taxon>Bacillales</taxon>
        <taxon>Caryophanaceae</taxon>
        <taxon>Planococcus</taxon>
    </lineage>
</organism>
<protein>
    <submittedName>
        <fullName evidence="2">Catechol 2,3-dioxygenase-like lactoylglutathione lyase family enzyme</fullName>
    </submittedName>
</protein>
<proteinExistence type="predicted"/>